<dbReference type="Proteomes" id="UP000777935">
    <property type="component" value="Unassembled WGS sequence"/>
</dbReference>
<comment type="caution">
    <text evidence="5">The sequence shown here is derived from an EMBL/GenBank/DDBJ whole genome shotgun (WGS) entry which is preliminary data.</text>
</comment>
<dbReference type="EMBL" id="JABUFE010000001">
    <property type="protein sequence ID" value="NSX53868.1"/>
    <property type="molecule type" value="Genomic_DNA"/>
</dbReference>
<dbReference type="PROSITE" id="PS00101">
    <property type="entry name" value="HEXAPEP_TRANSFERASES"/>
    <property type="match status" value="1"/>
</dbReference>
<evidence type="ECO:0000256" key="4">
    <source>
        <dbReference type="ARBA" id="ARBA00023315"/>
    </source>
</evidence>
<proteinExistence type="inferred from homology"/>
<dbReference type="CDD" id="cd04647">
    <property type="entry name" value="LbH_MAT_like"/>
    <property type="match status" value="1"/>
</dbReference>
<protein>
    <submittedName>
        <fullName evidence="5">Acyltransferase</fullName>
    </submittedName>
</protein>
<sequence length="183" mass="20389">MTVRFHTPVRKVIWKLQRLFWSGETLARKSGVTLGQNCRILTKDFGSEPFLITIGNNVTVSGDVKFINHDGAGWLVRDQKGRRYSFRPIQIGNDVFIGSGTLLMPGVKIADRVIVAAGSVVTKSIPSGIVIGGRPAKYICDYSDFEQRALDWVSDTDMPDTDSYRNRIEAMADLSFKPEMDTS</sequence>
<dbReference type="InterPro" id="IPR001451">
    <property type="entry name" value="Hexapep"/>
</dbReference>
<keyword evidence="6" id="KW-1185">Reference proteome</keyword>
<dbReference type="SUPFAM" id="SSF51161">
    <property type="entry name" value="Trimeric LpxA-like enzymes"/>
    <property type="match status" value="1"/>
</dbReference>
<evidence type="ECO:0000256" key="3">
    <source>
        <dbReference type="ARBA" id="ARBA00022737"/>
    </source>
</evidence>
<gene>
    <name evidence="5" type="ORF">HRQ87_03545</name>
</gene>
<evidence type="ECO:0000313" key="6">
    <source>
        <dbReference type="Proteomes" id="UP000777935"/>
    </source>
</evidence>
<name>A0ABX2ILV8_9RHOB</name>
<dbReference type="InterPro" id="IPR018357">
    <property type="entry name" value="Hexapep_transf_CS"/>
</dbReference>
<dbReference type="PANTHER" id="PTHR23416:SF23">
    <property type="entry name" value="ACETYLTRANSFERASE C18B11.09C-RELATED"/>
    <property type="match status" value="1"/>
</dbReference>
<dbReference type="InterPro" id="IPR051159">
    <property type="entry name" value="Hexapeptide_acetyltransf"/>
</dbReference>
<keyword evidence="4 5" id="KW-0012">Acyltransferase</keyword>
<dbReference type="InterPro" id="IPR011004">
    <property type="entry name" value="Trimer_LpxA-like_sf"/>
</dbReference>
<comment type="similarity">
    <text evidence="1">Belongs to the transferase hexapeptide repeat family.</text>
</comment>
<dbReference type="RefSeq" id="WP_174135246.1">
    <property type="nucleotide sequence ID" value="NZ_JABUFE010000001.1"/>
</dbReference>
<accession>A0ABX2ILV8</accession>
<keyword evidence="2" id="KW-0808">Transferase</keyword>
<evidence type="ECO:0000256" key="1">
    <source>
        <dbReference type="ARBA" id="ARBA00007274"/>
    </source>
</evidence>
<dbReference type="Gene3D" id="2.160.10.10">
    <property type="entry name" value="Hexapeptide repeat proteins"/>
    <property type="match status" value="1"/>
</dbReference>
<dbReference type="PANTHER" id="PTHR23416">
    <property type="entry name" value="SIALIC ACID SYNTHASE-RELATED"/>
    <property type="match status" value="1"/>
</dbReference>
<evidence type="ECO:0000313" key="5">
    <source>
        <dbReference type="EMBL" id="NSX53868.1"/>
    </source>
</evidence>
<keyword evidence="3" id="KW-0677">Repeat</keyword>
<dbReference type="Pfam" id="PF00132">
    <property type="entry name" value="Hexapep"/>
    <property type="match status" value="1"/>
</dbReference>
<dbReference type="GO" id="GO:0016746">
    <property type="term" value="F:acyltransferase activity"/>
    <property type="evidence" value="ECO:0007669"/>
    <property type="project" value="UniProtKB-KW"/>
</dbReference>
<reference evidence="5 6" key="1">
    <citation type="submission" date="2020-06" db="EMBL/GenBank/DDBJ databases">
        <title>Sulfitobacter algicola sp. nov., isolated from green algae.</title>
        <authorList>
            <person name="Wang C."/>
        </authorList>
    </citation>
    <scope>NUCLEOTIDE SEQUENCE [LARGE SCALE GENOMIC DNA]</scope>
    <source>
        <strain evidence="5 6">1151</strain>
    </source>
</reference>
<evidence type="ECO:0000256" key="2">
    <source>
        <dbReference type="ARBA" id="ARBA00022679"/>
    </source>
</evidence>
<organism evidence="5 6">
    <name type="scientific">Parasulfitobacter algicola</name>
    <dbReference type="NCBI Taxonomy" id="2614809"/>
    <lineage>
        <taxon>Bacteria</taxon>
        <taxon>Pseudomonadati</taxon>
        <taxon>Pseudomonadota</taxon>
        <taxon>Alphaproteobacteria</taxon>
        <taxon>Rhodobacterales</taxon>
        <taxon>Roseobacteraceae</taxon>
        <taxon>Parasulfitobacter</taxon>
    </lineage>
</organism>